<name>A0A7X0BR39_9PSED</name>
<sequence>MKRTWLLALLLVSGLSAASHPELNDEELRFISANSEFTLLHEMGHLLISELKLPVLGREEDAADQLGFMGLFLLYERQRDADFYAKLVDVADYWRLEWQRPKQPGEEVPAWDSHGLDEQRFYNIACLAYGSDPKQLEWIIEATGLPEERAFYCPEEYQQAHHAVTWLIRHFRKPQDQPVRHRIQVIYEAPSDSVENGAQMLASIKATGELEAVAAKASHDFDLPRDVTLRMTSCGSPDAWYNAISGELTLCYERLSYFRELARQLPALRRQQLERP</sequence>
<proteinExistence type="predicted"/>
<dbReference type="InterPro" id="IPR025644">
    <property type="entry name" value="DUF4344"/>
</dbReference>
<protein>
    <recommendedName>
        <fullName evidence="4">Metallopeptidase</fullName>
    </recommendedName>
</protein>
<feature type="signal peptide" evidence="1">
    <location>
        <begin position="1"/>
        <end position="18"/>
    </location>
</feature>
<keyword evidence="1" id="KW-0732">Signal</keyword>
<evidence type="ECO:0000313" key="3">
    <source>
        <dbReference type="Proteomes" id="UP000557193"/>
    </source>
</evidence>
<dbReference type="Pfam" id="PF14247">
    <property type="entry name" value="DUF4344"/>
    <property type="match status" value="2"/>
</dbReference>
<reference evidence="2 3" key="1">
    <citation type="submission" date="2020-08" db="EMBL/GenBank/DDBJ databases">
        <title>Functional genomics of gut bacteria from endangered species of beetles.</title>
        <authorList>
            <person name="Carlos-Shanley C."/>
        </authorList>
    </citation>
    <scope>NUCLEOTIDE SEQUENCE [LARGE SCALE GENOMIC DNA]</scope>
    <source>
        <strain evidence="2 3">S00202</strain>
    </source>
</reference>
<dbReference type="RefSeq" id="WP_184682001.1">
    <property type="nucleotide sequence ID" value="NZ_JACHLL010000002.1"/>
</dbReference>
<feature type="chain" id="PRO_5030970140" description="Metallopeptidase" evidence="1">
    <location>
        <begin position="19"/>
        <end position="276"/>
    </location>
</feature>
<dbReference type="Proteomes" id="UP000557193">
    <property type="component" value="Unassembled WGS sequence"/>
</dbReference>
<evidence type="ECO:0000313" key="2">
    <source>
        <dbReference type="EMBL" id="MBB6341349.1"/>
    </source>
</evidence>
<dbReference type="EMBL" id="JACHLL010000002">
    <property type="protein sequence ID" value="MBB6341349.1"/>
    <property type="molecule type" value="Genomic_DNA"/>
</dbReference>
<keyword evidence="3" id="KW-1185">Reference proteome</keyword>
<comment type="caution">
    <text evidence="2">The sequence shown here is derived from an EMBL/GenBank/DDBJ whole genome shotgun (WGS) entry which is preliminary data.</text>
</comment>
<gene>
    <name evidence="2" type="ORF">HNP49_001506</name>
</gene>
<evidence type="ECO:0000256" key="1">
    <source>
        <dbReference type="SAM" id="SignalP"/>
    </source>
</evidence>
<organism evidence="2 3">
    <name type="scientific">Pseudomonas fluvialis</name>
    <dbReference type="NCBI Taxonomy" id="1793966"/>
    <lineage>
        <taxon>Bacteria</taxon>
        <taxon>Pseudomonadati</taxon>
        <taxon>Pseudomonadota</taxon>
        <taxon>Gammaproteobacteria</taxon>
        <taxon>Pseudomonadales</taxon>
        <taxon>Pseudomonadaceae</taxon>
        <taxon>Pseudomonas</taxon>
    </lineage>
</organism>
<evidence type="ECO:0008006" key="4">
    <source>
        <dbReference type="Google" id="ProtNLM"/>
    </source>
</evidence>
<dbReference type="AlphaFoldDB" id="A0A7X0BR39"/>
<accession>A0A7X0BR39</accession>